<feature type="domain" description="Transposase-like Mu C-terminal" evidence="2">
    <location>
        <begin position="91"/>
        <end position="145"/>
    </location>
</feature>
<evidence type="ECO:0000313" key="4">
    <source>
        <dbReference type="Proteomes" id="UP000078543"/>
    </source>
</evidence>
<comment type="caution">
    <text evidence="3">The sequence shown here is derived from an EMBL/GenBank/DDBJ whole genome shotgun (WGS) entry which is preliminary data.</text>
</comment>
<accession>A0A178MLZ3</accession>
<keyword evidence="4" id="KW-1185">Reference proteome</keyword>
<gene>
    <name evidence="3" type="ORF">A6A05_13605</name>
</gene>
<sequence length="252" mass="28330">MMGKVHMLPGTTFSNIADKGDYDPEKHACMTLPELETWLALGIDVYHQSIHSALGMSPLAAWESGILGSGGVLGRGLPARIADPEHFLIDFLPFKRHAVTKEGVLLNHIHYWADTIRPLINDGGSYIVRYDPRDLSRVWLLTDSGIYYALVYKARHRPPISLWEHNAVLSELRAEGRRHIDEASIFDRIEKMRAIVDEAAAATKTARRQAERRRTSSPDGAQRVATQSPIPEPAKPDATPRRIPKPFDVEEW</sequence>
<name>A0A178MLZ3_9PROT</name>
<dbReference type="InterPro" id="IPR015378">
    <property type="entry name" value="Transposase-like_Mu_C"/>
</dbReference>
<organism evidence="3 4">
    <name type="scientific">Magnetospirillum moscoviense</name>
    <dbReference type="NCBI Taxonomy" id="1437059"/>
    <lineage>
        <taxon>Bacteria</taxon>
        <taxon>Pseudomonadati</taxon>
        <taxon>Pseudomonadota</taxon>
        <taxon>Alphaproteobacteria</taxon>
        <taxon>Rhodospirillales</taxon>
        <taxon>Rhodospirillaceae</taxon>
        <taxon>Magnetospirillum</taxon>
    </lineage>
</organism>
<evidence type="ECO:0000259" key="2">
    <source>
        <dbReference type="Pfam" id="PF09299"/>
    </source>
</evidence>
<dbReference type="STRING" id="1437059.A6A05_13605"/>
<feature type="region of interest" description="Disordered" evidence="1">
    <location>
        <begin position="203"/>
        <end position="252"/>
    </location>
</feature>
<dbReference type="InterPro" id="IPR009004">
    <property type="entry name" value="Transposase_Mu_C"/>
</dbReference>
<feature type="compositionally biased region" description="Basic and acidic residues" evidence="1">
    <location>
        <begin position="234"/>
        <end position="252"/>
    </location>
</feature>
<proteinExistence type="predicted"/>
<dbReference type="SUPFAM" id="SSF50610">
    <property type="entry name" value="mu transposase, C-terminal domain"/>
    <property type="match status" value="1"/>
</dbReference>
<dbReference type="Proteomes" id="UP000078543">
    <property type="component" value="Unassembled WGS sequence"/>
</dbReference>
<evidence type="ECO:0000256" key="1">
    <source>
        <dbReference type="SAM" id="MobiDB-lite"/>
    </source>
</evidence>
<protein>
    <recommendedName>
        <fullName evidence="2">Transposase-like Mu C-terminal domain-containing protein</fullName>
    </recommendedName>
</protein>
<evidence type="ECO:0000313" key="3">
    <source>
        <dbReference type="EMBL" id="OAN49533.1"/>
    </source>
</evidence>
<dbReference type="AlphaFoldDB" id="A0A178MLZ3"/>
<reference evidence="3 4" key="1">
    <citation type="submission" date="2016-04" db="EMBL/GenBank/DDBJ databases">
        <title>Draft genome sequence of freshwater magnetotactic bacteria Magnetospirillum marisnigri SP-1 and Magnetospirillum moscoviense BB-1.</title>
        <authorList>
            <person name="Koziaeva V."/>
            <person name="Dziuba M.V."/>
            <person name="Ivanov T.M."/>
            <person name="Kuznetsov B."/>
            <person name="Grouzdev D.S."/>
        </authorList>
    </citation>
    <scope>NUCLEOTIDE SEQUENCE [LARGE SCALE GENOMIC DNA]</scope>
    <source>
        <strain evidence="3 4">BB-1</strain>
    </source>
</reference>
<dbReference type="EMBL" id="LWQU01000147">
    <property type="protein sequence ID" value="OAN49533.1"/>
    <property type="molecule type" value="Genomic_DNA"/>
</dbReference>
<dbReference type="Pfam" id="PF09299">
    <property type="entry name" value="Mu-transpos_C"/>
    <property type="match status" value="1"/>
</dbReference>